<dbReference type="InterPro" id="IPR018076">
    <property type="entry name" value="T2SS_GspF_dom"/>
</dbReference>
<gene>
    <name evidence="12" type="ORF">Thpro_021378</name>
</gene>
<evidence type="ECO:0000259" key="11">
    <source>
        <dbReference type="Pfam" id="PF00482"/>
    </source>
</evidence>
<keyword evidence="4" id="KW-1003">Cell membrane</keyword>
<keyword evidence="6 9" id="KW-0812">Transmembrane</keyword>
<dbReference type="PROSITE" id="PS00874">
    <property type="entry name" value="T2SP_F"/>
    <property type="match status" value="1"/>
</dbReference>
<proteinExistence type="inferred from homology"/>
<feature type="domain" description="Type II secretion system protein GspF" evidence="11">
    <location>
        <begin position="72"/>
        <end position="194"/>
    </location>
</feature>
<dbReference type="Gene3D" id="1.20.81.30">
    <property type="entry name" value="Type II secretion system (T2SS), domain F"/>
    <property type="match status" value="2"/>
</dbReference>
<dbReference type="Proteomes" id="UP000029273">
    <property type="component" value="Unassembled WGS sequence"/>
</dbReference>
<dbReference type="PRINTS" id="PR00812">
    <property type="entry name" value="BCTERIALGSPF"/>
</dbReference>
<keyword evidence="5" id="KW-0997">Cell inner membrane</keyword>
<dbReference type="GO" id="GO:0015628">
    <property type="term" value="P:protein secretion by the type II secretion system"/>
    <property type="evidence" value="ECO:0007669"/>
    <property type="project" value="TreeGrafter"/>
</dbReference>
<evidence type="ECO:0000313" key="13">
    <source>
        <dbReference type="Proteomes" id="UP000029273"/>
    </source>
</evidence>
<dbReference type="InterPro" id="IPR001992">
    <property type="entry name" value="T2SS_GspF/T4SS_PilC_CS"/>
</dbReference>
<feature type="domain" description="Type II secretion system protein GspF" evidence="11">
    <location>
        <begin position="275"/>
        <end position="398"/>
    </location>
</feature>
<feature type="transmembrane region" description="Helical" evidence="10">
    <location>
        <begin position="171"/>
        <end position="192"/>
    </location>
</feature>
<accession>A0A1A6C3D0</accession>
<dbReference type="InterPro" id="IPR003004">
    <property type="entry name" value="GspF/PilC"/>
</dbReference>
<evidence type="ECO:0000256" key="6">
    <source>
        <dbReference type="ARBA" id="ARBA00022692"/>
    </source>
</evidence>
<evidence type="ECO:0000256" key="8">
    <source>
        <dbReference type="ARBA" id="ARBA00023136"/>
    </source>
</evidence>
<comment type="subcellular location">
    <subcellularLocation>
        <location evidence="1 9">Cell inner membrane</location>
        <topology evidence="1 9">Multi-pass membrane protein</topology>
    </subcellularLocation>
</comment>
<dbReference type="GO" id="GO:0005886">
    <property type="term" value="C:plasma membrane"/>
    <property type="evidence" value="ECO:0007669"/>
    <property type="project" value="UniProtKB-SubCell"/>
</dbReference>
<dbReference type="FunFam" id="1.20.81.30:FF:000001">
    <property type="entry name" value="Type II secretion system protein F"/>
    <property type="match status" value="2"/>
</dbReference>
<dbReference type="InterPro" id="IPR042094">
    <property type="entry name" value="T2SS_GspF_sf"/>
</dbReference>
<dbReference type="STRING" id="160660.BJI67_13260"/>
<keyword evidence="8 10" id="KW-0472">Membrane</keyword>
<keyword evidence="7 10" id="KW-1133">Transmembrane helix</keyword>
<dbReference type="Pfam" id="PF00482">
    <property type="entry name" value="T2SSF"/>
    <property type="match status" value="2"/>
</dbReference>
<evidence type="ECO:0000256" key="10">
    <source>
        <dbReference type="SAM" id="Phobius"/>
    </source>
</evidence>
<evidence type="ECO:0000313" key="12">
    <source>
        <dbReference type="EMBL" id="OBS09050.1"/>
    </source>
</evidence>
<dbReference type="PANTHER" id="PTHR30012">
    <property type="entry name" value="GENERAL SECRETION PATHWAY PROTEIN"/>
    <property type="match status" value="1"/>
</dbReference>
<dbReference type="PANTHER" id="PTHR30012:SF7">
    <property type="entry name" value="PROTEIN TRANSPORT PROTEIN HOFC HOMOLOG"/>
    <property type="match status" value="1"/>
</dbReference>
<dbReference type="OrthoDB" id="9805682at2"/>
<evidence type="ECO:0000256" key="1">
    <source>
        <dbReference type="ARBA" id="ARBA00004429"/>
    </source>
</evidence>
<dbReference type="EMBL" id="JQSG02000003">
    <property type="protein sequence ID" value="OBS09050.1"/>
    <property type="molecule type" value="Genomic_DNA"/>
</dbReference>
<comment type="caution">
    <text evidence="12">The sequence shown here is derived from an EMBL/GenBank/DDBJ whole genome shotgun (WGS) entry which is preliminary data.</text>
</comment>
<keyword evidence="13" id="KW-1185">Reference proteome</keyword>
<evidence type="ECO:0000256" key="7">
    <source>
        <dbReference type="ARBA" id="ARBA00022989"/>
    </source>
</evidence>
<dbReference type="AlphaFoldDB" id="A0A1A6C3D0"/>
<organism evidence="12 13">
    <name type="scientific">Acidihalobacter prosperus</name>
    <dbReference type="NCBI Taxonomy" id="160660"/>
    <lineage>
        <taxon>Bacteria</taxon>
        <taxon>Pseudomonadati</taxon>
        <taxon>Pseudomonadota</taxon>
        <taxon>Gammaproteobacteria</taxon>
        <taxon>Chromatiales</taxon>
        <taxon>Ectothiorhodospiraceae</taxon>
        <taxon>Acidihalobacter</taxon>
    </lineage>
</organism>
<protein>
    <submittedName>
        <fullName evidence="12">Type II secretion system protein F</fullName>
    </submittedName>
</protein>
<name>A0A1A6C3D0_9GAMM</name>
<reference evidence="12 13" key="1">
    <citation type="journal article" date="2014" name="Genome Announc.">
        <title>Draft Genome Sequence of the Iron-Oxidizing, Acidophilic, and Halotolerant 'Thiobacillus prosperus' Type Strain DSM 5130.</title>
        <authorList>
            <person name="Ossandon F.J."/>
            <person name="Cardenas J.P."/>
            <person name="Corbett M."/>
            <person name="Quatrini R."/>
            <person name="Holmes D.S."/>
            <person name="Watkin E."/>
        </authorList>
    </citation>
    <scope>NUCLEOTIDE SEQUENCE [LARGE SCALE GENOMIC DNA]</scope>
    <source>
        <strain evidence="12 13">DSM 5130</strain>
    </source>
</reference>
<sequence>MAQKALSKSIFVWEGVDRKGIRIKGENEAQSEALLKSQLRREGINPTKIRKKAKSLFGGGKKIDGKDIAVLARQLATMMSSGVPLVQSLDIIAQGHEKPAMQKMVFGLKGDVEGGNTLADALTKYPDQFDELFVNLVQAGEQSGSLENLLDKIATYKEKTEAIKAKIKKAMMYPAAVVSVAFIVTAILLIFVVPQFQKLFDGFGASLPAFTLFVIHLSKLFQQWWWVIFTGIGVGIWAFARAYKRSYAFHRLIDGWTLHVPIFGTLASKSAIARFARTLSTMFAAGVPLVEALESVAGATGNVHYAEATMKMREDTASGTQLRQSMRQFTHLFPNMSLQMVAIGEESGALDNMLAKVADFYEEEVDVMVDGLSTLLEPLIMVILGVIVGGLVIAMYLPIFNLGKVV</sequence>
<comment type="similarity">
    <text evidence="2 9">Belongs to the GSP F family.</text>
</comment>
<evidence type="ECO:0000256" key="2">
    <source>
        <dbReference type="ARBA" id="ARBA00005745"/>
    </source>
</evidence>
<evidence type="ECO:0000256" key="3">
    <source>
        <dbReference type="ARBA" id="ARBA00022448"/>
    </source>
</evidence>
<evidence type="ECO:0000256" key="5">
    <source>
        <dbReference type="ARBA" id="ARBA00022519"/>
    </source>
</evidence>
<evidence type="ECO:0000256" key="9">
    <source>
        <dbReference type="RuleBase" id="RU003923"/>
    </source>
</evidence>
<evidence type="ECO:0000256" key="4">
    <source>
        <dbReference type="ARBA" id="ARBA00022475"/>
    </source>
</evidence>
<dbReference type="RefSeq" id="WP_038088888.1">
    <property type="nucleotide sequence ID" value="NZ_JQSG02000003.1"/>
</dbReference>
<feature type="transmembrane region" description="Helical" evidence="10">
    <location>
        <begin position="378"/>
        <end position="399"/>
    </location>
</feature>
<keyword evidence="3 9" id="KW-0813">Transport</keyword>
<feature type="transmembrane region" description="Helical" evidence="10">
    <location>
        <begin position="224"/>
        <end position="243"/>
    </location>
</feature>